<dbReference type="PROSITE" id="PS00622">
    <property type="entry name" value="HTH_LUXR_1"/>
    <property type="match status" value="1"/>
</dbReference>
<keyword evidence="7" id="KW-1185">Reference proteome</keyword>
<evidence type="ECO:0000313" key="6">
    <source>
        <dbReference type="EMBL" id="TQM16024.1"/>
    </source>
</evidence>
<dbReference type="EMBL" id="VFPA01000001">
    <property type="protein sequence ID" value="TQM16024.1"/>
    <property type="molecule type" value="Genomic_DNA"/>
</dbReference>
<dbReference type="PANTHER" id="PTHR44688">
    <property type="entry name" value="DNA-BINDING TRANSCRIPTIONAL ACTIVATOR DEVR_DOSR"/>
    <property type="match status" value="1"/>
</dbReference>
<reference evidence="6 7" key="1">
    <citation type="submission" date="2019-06" db="EMBL/GenBank/DDBJ databases">
        <title>Sequencing the genomes of 1000 actinobacteria strains.</title>
        <authorList>
            <person name="Klenk H.-P."/>
        </authorList>
    </citation>
    <scope>NUCLEOTIDE SEQUENCE [LARGE SCALE GENOMIC DNA]</scope>
    <source>
        <strain evidence="6 7">DSM 45301</strain>
    </source>
</reference>
<accession>A0A543E339</accession>
<dbReference type="PROSITE" id="PS50043">
    <property type="entry name" value="HTH_LUXR_2"/>
    <property type="match status" value="1"/>
</dbReference>
<organism evidence="6 7">
    <name type="scientific">Pseudonocardia kunmingensis</name>
    <dbReference type="NCBI Taxonomy" id="630975"/>
    <lineage>
        <taxon>Bacteria</taxon>
        <taxon>Bacillati</taxon>
        <taxon>Actinomycetota</taxon>
        <taxon>Actinomycetes</taxon>
        <taxon>Pseudonocardiales</taxon>
        <taxon>Pseudonocardiaceae</taxon>
        <taxon>Pseudonocardia</taxon>
    </lineage>
</organism>
<gene>
    <name evidence="6" type="ORF">FB558_2826</name>
</gene>
<dbReference type="SMART" id="SM00421">
    <property type="entry name" value="HTH_LUXR"/>
    <property type="match status" value="1"/>
</dbReference>
<evidence type="ECO:0000256" key="3">
    <source>
        <dbReference type="ARBA" id="ARBA00023163"/>
    </source>
</evidence>
<dbReference type="Pfam" id="PF00196">
    <property type="entry name" value="GerE"/>
    <property type="match status" value="1"/>
</dbReference>
<evidence type="ECO:0000256" key="4">
    <source>
        <dbReference type="SAM" id="MobiDB-lite"/>
    </source>
</evidence>
<evidence type="ECO:0000256" key="2">
    <source>
        <dbReference type="ARBA" id="ARBA00023125"/>
    </source>
</evidence>
<dbReference type="InterPro" id="IPR000792">
    <property type="entry name" value="Tscrpt_reg_LuxR_C"/>
</dbReference>
<feature type="region of interest" description="Disordered" evidence="4">
    <location>
        <begin position="756"/>
        <end position="794"/>
    </location>
</feature>
<sequence>MQRVAVIGPGGHGKSVLLDALAAAFAAAGATVVRELAGRTALGPDDVLLLDDAHLLAPAELEHVAALAATPGGHLVVAHRPWPRPTGTAALGAALAAARPPVVLDPLDRTGVAARVALHLSAERPPAELVDHVLERTAGVPGLVDRLLAVLVETAGPDRSQVPLPDRPPAGLLAQLGYVLHGLGDDVCGLLLARALGAPLEAQVLVPLLGLAEAGTDGAARLDELLEAARAAGVLTADGAAIPLVSAAVLARTPQASRVELRRALAEIELGRGGSVLAAARGLLGTGASGARIADVFTTAAEEALRTGSSSAGELLDAAVRAGGAALGLAARRAEAAVLTGDLELALTQADQVLSAPEQVPQAEAVRAGTVAAAVLAHRGMLARSAELYRWMGTALGPELGSTAVLAVPALIGTGALDEARRVLHPPPSAVGAPPRPPTLLAGAEELMAQGAYESVAGSPTAALSQLTRAASLLESSQRAALLPDTPAALAALVAVHCGELDVAQSVLERALRVRLGGRGAVTRHRLLLGWIALFRGATPAARSALAAASPPGARLEPRDELLAAALEVALARRAGDLAVLMTAWGRAREAIVRHPVDLFVLQQLGELWVAATRLRESSWVRPHLDEAAALLSRLGDPALWAAPLHWAGLQAAILSESREAAQRHATALEAAAGGSRYAAAMAAAAPHWVGMLDAEVDAEGVEAAARGLHAVGMAWEGGKLAGQAAIRTRDRKAMTALLGCARALQSSGPAARAVAVDADAETATDPGGIPVTTAAESESPPDTTPDGDGPLSEREREVAGLVLEGLTYKQIGERLFISAKTVEHHVARMRQRLGSGSRGELFAHLRQIVGPGTD</sequence>
<proteinExistence type="predicted"/>
<dbReference type="Proteomes" id="UP000315677">
    <property type="component" value="Unassembled WGS sequence"/>
</dbReference>
<dbReference type="PANTHER" id="PTHR44688:SF16">
    <property type="entry name" value="DNA-BINDING TRANSCRIPTIONAL ACTIVATOR DEVR_DOSR"/>
    <property type="match status" value="1"/>
</dbReference>
<evidence type="ECO:0000259" key="5">
    <source>
        <dbReference type="PROSITE" id="PS50043"/>
    </source>
</evidence>
<dbReference type="PRINTS" id="PR00038">
    <property type="entry name" value="HTHLUXR"/>
</dbReference>
<dbReference type="GO" id="GO:0003677">
    <property type="term" value="F:DNA binding"/>
    <property type="evidence" value="ECO:0007669"/>
    <property type="project" value="UniProtKB-KW"/>
</dbReference>
<dbReference type="InterPro" id="IPR016032">
    <property type="entry name" value="Sig_transdc_resp-reg_C-effctor"/>
</dbReference>
<evidence type="ECO:0000313" key="7">
    <source>
        <dbReference type="Proteomes" id="UP000315677"/>
    </source>
</evidence>
<name>A0A543E339_9PSEU</name>
<dbReference type="InterPro" id="IPR027417">
    <property type="entry name" value="P-loop_NTPase"/>
</dbReference>
<feature type="compositionally biased region" description="Low complexity" evidence="4">
    <location>
        <begin position="756"/>
        <end position="766"/>
    </location>
</feature>
<keyword evidence="3" id="KW-0804">Transcription</keyword>
<dbReference type="InterPro" id="IPR036388">
    <property type="entry name" value="WH-like_DNA-bd_sf"/>
</dbReference>
<dbReference type="SUPFAM" id="SSF52540">
    <property type="entry name" value="P-loop containing nucleoside triphosphate hydrolases"/>
    <property type="match status" value="1"/>
</dbReference>
<keyword evidence="1" id="KW-0805">Transcription regulation</keyword>
<feature type="domain" description="HTH luxR-type" evidence="5">
    <location>
        <begin position="785"/>
        <end position="850"/>
    </location>
</feature>
<dbReference type="CDD" id="cd06170">
    <property type="entry name" value="LuxR_C_like"/>
    <property type="match status" value="1"/>
</dbReference>
<dbReference type="Gene3D" id="1.10.10.10">
    <property type="entry name" value="Winged helix-like DNA-binding domain superfamily/Winged helix DNA-binding domain"/>
    <property type="match status" value="1"/>
</dbReference>
<protein>
    <submittedName>
        <fullName evidence="6">Regulatory LuxR family protein</fullName>
    </submittedName>
</protein>
<feature type="compositionally biased region" description="Low complexity" evidence="4">
    <location>
        <begin position="781"/>
        <end position="791"/>
    </location>
</feature>
<evidence type="ECO:0000256" key="1">
    <source>
        <dbReference type="ARBA" id="ARBA00023015"/>
    </source>
</evidence>
<dbReference type="AlphaFoldDB" id="A0A543E339"/>
<dbReference type="GO" id="GO:0006355">
    <property type="term" value="P:regulation of DNA-templated transcription"/>
    <property type="evidence" value="ECO:0007669"/>
    <property type="project" value="InterPro"/>
</dbReference>
<dbReference type="SUPFAM" id="SSF46894">
    <property type="entry name" value="C-terminal effector domain of the bipartite response regulators"/>
    <property type="match status" value="1"/>
</dbReference>
<comment type="caution">
    <text evidence="6">The sequence shown here is derived from an EMBL/GenBank/DDBJ whole genome shotgun (WGS) entry which is preliminary data.</text>
</comment>
<keyword evidence="2" id="KW-0238">DNA-binding</keyword>